<dbReference type="EMBL" id="KI658323">
    <property type="protein sequence ID" value="ETN82970.1"/>
    <property type="molecule type" value="Genomic_DNA"/>
</dbReference>
<name>W2TLJ2_NECAM</name>
<protein>
    <submittedName>
        <fullName evidence="1">Uncharacterized protein</fullName>
    </submittedName>
</protein>
<sequence length="61" mass="6856">MSFYKASVYRGSPESHHAAAGVKIETEVEPRFFAGMNRVLTNMRKGLVVHMLTSTTTLNER</sequence>
<proteinExistence type="predicted"/>
<keyword evidence="2" id="KW-1185">Reference proteome</keyword>
<evidence type="ECO:0000313" key="2">
    <source>
        <dbReference type="Proteomes" id="UP000053676"/>
    </source>
</evidence>
<dbReference type="Proteomes" id="UP000053676">
    <property type="component" value="Unassembled WGS sequence"/>
</dbReference>
<dbReference type="KEGG" id="nai:NECAME_07624"/>
<evidence type="ECO:0000313" key="1">
    <source>
        <dbReference type="EMBL" id="ETN82970.1"/>
    </source>
</evidence>
<dbReference type="STRING" id="51031.W2TLJ2"/>
<accession>W2TLJ2</accession>
<reference evidence="2" key="1">
    <citation type="journal article" date="2014" name="Nat. Genet.">
        <title>Genome of the human hookworm Necator americanus.</title>
        <authorList>
            <person name="Tang Y.T."/>
            <person name="Gao X."/>
            <person name="Rosa B.A."/>
            <person name="Abubucker S."/>
            <person name="Hallsworth-Pepin K."/>
            <person name="Martin J."/>
            <person name="Tyagi R."/>
            <person name="Heizer E."/>
            <person name="Zhang X."/>
            <person name="Bhonagiri-Palsikar V."/>
            <person name="Minx P."/>
            <person name="Warren W.C."/>
            <person name="Wang Q."/>
            <person name="Zhan B."/>
            <person name="Hotez P.J."/>
            <person name="Sternberg P.W."/>
            <person name="Dougall A."/>
            <person name="Gaze S.T."/>
            <person name="Mulvenna J."/>
            <person name="Sotillo J."/>
            <person name="Ranganathan S."/>
            <person name="Rabelo E.M."/>
            <person name="Wilson R.K."/>
            <person name="Felgner P.L."/>
            <person name="Bethony J."/>
            <person name="Hawdon J.M."/>
            <person name="Gasser R.B."/>
            <person name="Loukas A."/>
            <person name="Mitreva M."/>
        </authorList>
    </citation>
    <scope>NUCLEOTIDE SEQUENCE [LARGE SCALE GENOMIC DNA]</scope>
</reference>
<dbReference type="AlphaFoldDB" id="W2TLJ2"/>
<gene>
    <name evidence="1" type="ORF">NECAME_07624</name>
</gene>
<dbReference type="OrthoDB" id="5856543at2759"/>
<organism evidence="1 2">
    <name type="scientific">Necator americanus</name>
    <name type="common">Human hookworm</name>
    <dbReference type="NCBI Taxonomy" id="51031"/>
    <lineage>
        <taxon>Eukaryota</taxon>
        <taxon>Metazoa</taxon>
        <taxon>Ecdysozoa</taxon>
        <taxon>Nematoda</taxon>
        <taxon>Chromadorea</taxon>
        <taxon>Rhabditida</taxon>
        <taxon>Rhabditina</taxon>
        <taxon>Rhabditomorpha</taxon>
        <taxon>Strongyloidea</taxon>
        <taxon>Ancylostomatidae</taxon>
        <taxon>Bunostominae</taxon>
        <taxon>Necator</taxon>
    </lineage>
</organism>